<dbReference type="AlphaFoldDB" id="A0A1Y1CSL3"/>
<geneLocation type="plasmid" evidence="1">
    <name>pM107_FII</name>
</geneLocation>
<reference evidence="1" key="2">
    <citation type="journal article" date="2019" name="Antimicrob. Agents Chemother.">
        <title>Spreading Patterns of NDM-Producing Enterobacteriaceae in Clinical and Environmental Settings in Yangon, Myanmar.</title>
        <authorList>
            <person name="Sugawara Y."/>
            <person name="Akeda Y."/>
            <person name="Hagiya H."/>
            <person name="Sakamoto N."/>
            <person name="Takeuchi D."/>
            <person name="Shanmugakani R.K."/>
            <person name="Motooka D."/>
            <person name="Nishi I."/>
            <person name="Zin K.N."/>
            <person name="Aye M.M."/>
            <person name="Myint T."/>
            <person name="Tomono K."/>
            <person name="Hamada S."/>
        </authorList>
    </citation>
    <scope>NUCLEOTIDE SEQUENCE</scope>
    <source>
        <strain evidence="1">M107</strain>
        <plasmid evidence="1">pM107_FII</plasmid>
    </source>
</reference>
<dbReference type="EMBL" id="AP018138">
    <property type="protein sequence ID" value="BAX82983.1"/>
    <property type="molecule type" value="Genomic_DNA"/>
</dbReference>
<sequence>MAHTEGEMGRNMQPESVWLQATATTANTYPKIKRQNATAGHTHNEGPGHAGTVAAGSGTRIRDHC</sequence>
<proteinExistence type="predicted"/>
<name>A0A1Y1CSL3_ECOLX</name>
<evidence type="ECO:0000313" key="1">
    <source>
        <dbReference type="EMBL" id="BAX82983.1"/>
    </source>
</evidence>
<protein>
    <submittedName>
        <fullName evidence="1">Uncharacterized protein</fullName>
    </submittedName>
</protein>
<organism evidence="1">
    <name type="scientific">Escherichia coli</name>
    <dbReference type="NCBI Taxonomy" id="562"/>
    <lineage>
        <taxon>Bacteria</taxon>
        <taxon>Pseudomonadati</taxon>
        <taxon>Pseudomonadota</taxon>
        <taxon>Gammaproteobacteria</taxon>
        <taxon>Enterobacterales</taxon>
        <taxon>Enterobacteriaceae</taxon>
        <taxon>Escherichia</taxon>
    </lineage>
</organism>
<reference evidence="1" key="1">
    <citation type="journal article" date="2017" name="PLoS ONE">
        <title>Genetic characterization of blaNDM-harboring plasmids in carbapenem-resistant Escherichia coli from Myanmar.</title>
        <authorList>
            <person name="Sugawara Y."/>
            <person name="Akeda Y."/>
            <person name="Sakamoto N."/>
            <person name="Takeuchi D."/>
            <person name="Motooka D."/>
            <person name="Nakamura S."/>
            <person name="Hagiya H."/>
            <person name="Yamamoto N."/>
            <person name="Nishi I."/>
            <person name="Yoshida H."/>
            <person name="Okada K."/>
            <person name="Zin K.N."/>
            <person name="Aye M.M."/>
            <person name="Tomono K."/>
            <person name="Hamada S."/>
        </authorList>
    </citation>
    <scope>NUCLEOTIDE SEQUENCE</scope>
    <source>
        <strain evidence="1">M107</strain>
        <plasmid evidence="1">pM107_FII</plasmid>
    </source>
</reference>
<keyword evidence="1" id="KW-0614">Plasmid</keyword>
<accession>A0A1Y1CSL3</accession>